<sequence length="261" mass="29540">MDKEKLTRHLIHAQDKLLVLRLLDKAERAERQYVPHYTDFLDPCQLSLCKGVLANIPEVAYCTFGGIENAERNVLAIYPESMSGYDLENPLEALRITGNFSQTEITHRDVLGAVLGLGIKREKIGDILVGEGKIDFIGFKDICCFLYIGLEKISKYKVSLESIAFDKLEKPYEQSKTICGTVSSLRLDSILALGFGESRNSISKWIHHDNVKVNWRAVNQLSYEVKEGDMISLKGKGRIILEEIGNKTKKDRIKIVIKRLI</sequence>
<dbReference type="PROSITE" id="PS50889">
    <property type="entry name" value="S4"/>
    <property type="match status" value="1"/>
</dbReference>
<dbReference type="AlphaFoldDB" id="A0A1M6GTG6"/>
<dbReference type="SUPFAM" id="SSF55174">
    <property type="entry name" value="Alpha-L RNA-binding motif"/>
    <property type="match status" value="1"/>
</dbReference>
<proteinExistence type="predicted"/>
<dbReference type="CDD" id="cd00165">
    <property type="entry name" value="S4"/>
    <property type="match status" value="1"/>
</dbReference>
<organism evidence="3 4">
    <name type="scientific">Geosporobacter subterraneus DSM 17957</name>
    <dbReference type="NCBI Taxonomy" id="1121919"/>
    <lineage>
        <taxon>Bacteria</taxon>
        <taxon>Bacillati</taxon>
        <taxon>Bacillota</taxon>
        <taxon>Clostridia</taxon>
        <taxon>Peptostreptococcales</taxon>
        <taxon>Thermotaleaceae</taxon>
        <taxon>Geosporobacter</taxon>
    </lineage>
</organism>
<dbReference type="PANTHER" id="PTHR13633">
    <property type="entry name" value="MITOCHONDRIAL TRANSCRIPTION RESCUE FACTOR 1"/>
    <property type="match status" value="1"/>
</dbReference>
<dbReference type="InterPro" id="IPR036986">
    <property type="entry name" value="S4_RNA-bd_sf"/>
</dbReference>
<keyword evidence="4" id="KW-1185">Reference proteome</keyword>
<dbReference type="STRING" id="1121919.SAMN02745975_01344"/>
<accession>A0A1M6GTG6</accession>
<dbReference type="PANTHER" id="PTHR13633:SF3">
    <property type="entry name" value="MITOCHONDRIAL TRANSCRIPTION RESCUE FACTOR 1"/>
    <property type="match status" value="1"/>
</dbReference>
<dbReference type="InterPro" id="IPR002942">
    <property type="entry name" value="S4_RNA-bd"/>
</dbReference>
<gene>
    <name evidence="3" type="ORF">SAMN02745975_01344</name>
</gene>
<dbReference type="Pfam" id="PF01479">
    <property type="entry name" value="S4"/>
    <property type="match status" value="1"/>
</dbReference>
<evidence type="ECO:0000259" key="2">
    <source>
        <dbReference type="SMART" id="SM00363"/>
    </source>
</evidence>
<evidence type="ECO:0000313" key="3">
    <source>
        <dbReference type="EMBL" id="SHJ13197.1"/>
    </source>
</evidence>
<dbReference type="Gene3D" id="3.10.290.10">
    <property type="entry name" value="RNA-binding S4 domain"/>
    <property type="match status" value="1"/>
</dbReference>
<dbReference type="Pfam" id="PF17774">
    <property type="entry name" value="YlmH_RBD"/>
    <property type="match status" value="1"/>
</dbReference>
<dbReference type="SMART" id="SM00363">
    <property type="entry name" value="S4"/>
    <property type="match status" value="1"/>
</dbReference>
<dbReference type="InterPro" id="IPR040591">
    <property type="entry name" value="RqcP2_RBD"/>
</dbReference>
<dbReference type="InterPro" id="IPR012677">
    <property type="entry name" value="Nucleotide-bd_a/b_plait_sf"/>
</dbReference>
<dbReference type="RefSeq" id="WP_110940577.1">
    <property type="nucleotide sequence ID" value="NZ_FQZV01000015.1"/>
</dbReference>
<feature type="domain" description="RNA-binding S4" evidence="2">
    <location>
        <begin position="185"/>
        <end position="245"/>
    </location>
</feature>
<evidence type="ECO:0000313" key="4">
    <source>
        <dbReference type="Proteomes" id="UP000184536"/>
    </source>
</evidence>
<dbReference type="GO" id="GO:0003723">
    <property type="term" value="F:RNA binding"/>
    <property type="evidence" value="ECO:0007669"/>
    <property type="project" value="UniProtKB-KW"/>
</dbReference>
<dbReference type="EMBL" id="FQZV01000015">
    <property type="protein sequence ID" value="SHJ13197.1"/>
    <property type="molecule type" value="Genomic_DNA"/>
</dbReference>
<dbReference type="Proteomes" id="UP000184536">
    <property type="component" value="Unassembled WGS sequence"/>
</dbReference>
<keyword evidence="1" id="KW-0694">RNA-binding</keyword>
<dbReference type="OrthoDB" id="9812787at2"/>
<reference evidence="4" key="1">
    <citation type="submission" date="2016-11" db="EMBL/GenBank/DDBJ databases">
        <authorList>
            <person name="Varghese N."/>
            <person name="Submissions S."/>
        </authorList>
    </citation>
    <scope>NUCLEOTIDE SEQUENCE [LARGE SCALE GENOMIC DNA]</scope>
    <source>
        <strain evidence="4">DSM 17957</strain>
    </source>
</reference>
<evidence type="ECO:0000256" key="1">
    <source>
        <dbReference type="PROSITE-ProRule" id="PRU00182"/>
    </source>
</evidence>
<protein>
    <submittedName>
        <fullName evidence="3">RNA-binding protein YlmH, contains S4-like domain</fullName>
    </submittedName>
</protein>
<dbReference type="Gene3D" id="3.30.70.330">
    <property type="match status" value="1"/>
</dbReference>
<name>A0A1M6GTG6_9FIRM</name>
<dbReference type="Gene3D" id="3.30.1370.160">
    <property type="match status" value="1"/>
</dbReference>